<proteinExistence type="predicted"/>
<dbReference type="OrthoDB" id="35731at10239"/>
<evidence type="ECO:0000259" key="1">
    <source>
        <dbReference type="Pfam" id="PF14301"/>
    </source>
</evidence>
<reference evidence="3" key="1">
    <citation type="submission" date="2017-07" db="EMBL/GenBank/DDBJ databases">
        <authorList>
            <person name="Putnam M.J."/>
            <person name="Sharma R."/>
            <person name="Kruger J.L."/>
            <person name="Berg J.A."/>
            <person name="Payne A.M."/>
            <person name="Fajardo C.P."/>
            <person name="Breakwell D.P."/>
            <person name="Hope S."/>
            <person name="Grose J.H."/>
        </authorList>
    </citation>
    <scope>NUCLEOTIDE SEQUENCE [LARGE SCALE GENOMIC DNA]</scope>
</reference>
<keyword evidence="3" id="KW-1185">Reference proteome</keyword>
<dbReference type="EMBL" id="MF459646">
    <property type="protein sequence ID" value="ASU03476.1"/>
    <property type="molecule type" value="Genomic_DNA"/>
</dbReference>
<dbReference type="InterPro" id="IPR025484">
    <property type="entry name" value="DUF4376"/>
</dbReference>
<name>A0A223LIW0_9CAUD</name>
<organism evidence="2 3">
    <name type="scientific">Erwinia phage vB_EamM_RisingSun</name>
    <dbReference type="NCBI Taxonomy" id="2026080"/>
    <lineage>
        <taxon>Viruses</taxon>
        <taxon>Duplodnaviria</taxon>
        <taxon>Heunggongvirae</taxon>
        <taxon>Uroviricota</taxon>
        <taxon>Caudoviricetes</taxon>
        <taxon>Chimalliviridae</taxon>
        <taxon>Risingsunvirus</taxon>
        <taxon>Risingsunvirus risingsun</taxon>
    </lineage>
</organism>
<feature type="domain" description="DUF4376" evidence="1">
    <location>
        <begin position="51"/>
        <end position="151"/>
    </location>
</feature>
<evidence type="ECO:0000313" key="2">
    <source>
        <dbReference type="EMBL" id="ASU03476.1"/>
    </source>
</evidence>
<evidence type="ECO:0000313" key="3">
    <source>
        <dbReference type="Proteomes" id="UP000225553"/>
    </source>
</evidence>
<dbReference type="Pfam" id="PF14301">
    <property type="entry name" value="DUF4376"/>
    <property type="match status" value="1"/>
</dbReference>
<gene>
    <name evidence="2" type="ORF">RISINGSUN_194</name>
</gene>
<dbReference type="Proteomes" id="UP000225553">
    <property type="component" value="Segment"/>
</dbReference>
<accession>A0A223LIW0</accession>
<protein>
    <submittedName>
        <fullName evidence="2">Putative tail fiber protein</fullName>
    </submittedName>
</protein>
<sequence length="171" mass="19642">MRYWIRRDTLSYELSEDDMSFMGYVEVTKRPDVYSEVYSWSFAEGRWVADREALRVAIAQRRFDVETAGVYVGEYRIDTTDRGKLMLMMAASRAESLPEGTLVSWKVSNDSYTSFTPAQIIALKNEVCDYIGQCFEYERLLADRIIRQDFDVAEITVGWPSNVITLPGVAA</sequence>